<dbReference type="EMBL" id="EU401902">
    <property type="protein sequence ID" value="ACA58128.1"/>
    <property type="molecule type" value="Genomic_DNA"/>
</dbReference>
<proteinExistence type="predicted"/>
<gene>
    <name evidence="1" type="primary">env</name>
</gene>
<keyword evidence="1" id="KW-0261">Viral envelope protein</keyword>
<sequence>MRVKGIRKNYQNLWDGASCSLGY</sequence>
<dbReference type="GO" id="GO:0019031">
    <property type="term" value="C:viral envelope"/>
    <property type="evidence" value="ECO:0007669"/>
    <property type="project" value="UniProtKB-KW"/>
</dbReference>
<reference evidence="1" key="1">
    <citation type="journal article" date="2008" name="AIDS Res. Hum. Retroviruses">
        <title>Bioinformatic prediction programs underestimate the frequency of CXCR4 usage by R5X4 HIV type 1 in brain and other tissues.</title>
        <authorList>
            <person name="Mefford M.E."/>
            <person name="Gorry P.R."/>
            <person name="Kunstman K."/>
            <person name="Wolinsky S.M."/>
            <person name="Gabuzda D."/>
        </authorList>
    </citation>
    <scope>NUCLEOTIDE SEQUENCE</scope>
</reference>
<accession>B1PDL7</accession>
<name>B1PDL7_HV1</name>
<protein>
    <submittedName>
        <fullName evidence="1">Truncated envelope glycoprotein</fullName>
    </submittedName>
</protein>
<organism evidence="1">
    <name type="scientific">Human immunodeficiency virus type 1</name>
    <name type="common">HIV-1</name>
    <dbReference type="NCBI Taxonomy" id="11676"/>
    <lineage>
        <taxon>Viruses</taxon>
        <taxon>Riboviria</taxon>
        <taxon>Pararnavirae</taxon>
        <taxon>Artverviricota</taxon>
        <taxon>Revtraviricetes</taxon>
        <taxon>Ortervirales</taxon>
        <taxon>Retroviridae</taxon>
        <taxon>Orthoretrovirinae</taxon>
        <taxon>Lentivirus</taxon>
        <taxon>Lentivirus humimdef1</taxon>
    </lineage>
</organism>
<keyword evidence="1" id="KW-0946">Virion</keyword>
<evidence type="ECO:0000313" key="1">
    <source>
        <dbReference type="EMBL" id="ACA58128.1"/>
    </source>
</evidence>
<organismHost>
    <name type="scientific">Homo sapiens</name>
    <name type="common">Human</name>
    <dbReference type="NCBI Taxonomy" id="9606"/>
</organismHost>